<dbReference type="EMBL" id="AZDV01000015">
    <property type="protein sequence ID" value="KRK95200.1"/>
    <property type="molecule type" value="Genomic_DNA"/>
</dbReference>
<dbReference type="Proteomes" id="UP000051955">
    <property type="component" value="Unassembled WGS sequence"/>
</dbReference>
<organism evidence="2 3">
    <name type="scientific">Levilactobacillus acidifarinae DSM 19394 = JCM 15949</name>
    <dbReference type="NCBI Taxonomy" id="1423715"/>
    <lineage>
        <taxon>Bacteria</taxon>
        <taxon>Bacillati</taxon>
        <taxon>Bacillota</taxon>
        <taxon>Bacilli</taxon>
        <taxon>Lactobacillales</taxon>
        <taxon>Lactobacillaceae</taxon>
        <taxon>Levilactobacillus</taxon>
    </lineage>
</organism>
<evidence type="ECO:0000313" key="3">
    <source>
        <dbReference type="Proteomes" id="UP000051955"/>
    </source>
</evidence>
<reference evidence="2 3" key="1">
    <citation type="journal article" date="2015" name="Genome Announc.">
        <title>Expanding the biotechnology potential of lactobacilli through comparative genomics of 213 strains and associated genera.</title>
        <authorList>
            <person name="Sun Z."/>
            <person name="Harris H.M."/>
            <person name="McCann A."/>
            <person name="Guo C."/>
            <person name="Argimon S."/>
            <person name="Zhang W."/>
            <person name="Yang X."/>
            <person name="Jeffery I.B."/>
            <person name="Cooney J.C."/>
            <person name="Kagawa T.F."/>
            <person name="Liu W."/>
            <person name="Song Y."/>
            <person name="Salvetti E."/>
            <person name="Wrobel A."/>
            <person name="Rasinkangas P."/>
            <person name="Parkhill J."/>
            <person name="Rea M.C."/>
            <person name="O'Sullivan O."/>
            <person name="Ritari J."/>
            <person name="Douillard F.P."/>
            <person name="Paul Ross R."/>
            <person name="Yang R."/>
            <person name="Briner A.E."/>
            <person name="Felis G.E."/>
            <person name="de Vos W.M."/>
            <person name="Barrangou R."/>
            <person name="Klaenhammer T.R."/>
            <person name="Caufield P.W."/>
            <person name="Cui Y."/>
            <person name="Zhang H."/>
            <person name="O'Toole P.W."/>
        </authorList>
    </citation>
    <scope>NUCLEOTIDE SEQUENCE [LARGE SCALE GENOMIC DNA]</scope>
    <source>
        <strain evidence="2 3">DSM 19394</strain>
    </source>
</reference>
<proteinExistence type="predicted"/>
<name>A0A0R1LI18_9LACO</name>
<dbReference type="STRING" id="1423715.FD25_GL001583"/>
<keyword evidence="1" id="KW-1133">Transmembrane helix</keyword>
<keyword evidence="1" id="KW-0812">Transmembrane</keyword>
<evidence type="ECO:0000313" key="2">
    <source>
        <dbReference type="EMBL" id="KRK95200.1"/>
    </source>
</evidence>
<accession>A0A0R1LI18</accession>
<dbReference type="OrthoDB" id="9869040at2"/>
<dbReference type="RefSeq" id="WP_057802518.1">
    <property type="nucleotide sequence ID" value="NZ_AZDV01000015.1"/>
</dbReference>
<gene>
    <name evidence="2" type="ORF">FD25_GL001583</name>
</gene>
<dbReference type="PATRIC" id="fig|1423715.3.peg.1620"/>
<feature type="transmembrane region" description="Helical" evidence="1">
    <location>
        <begin position="7"/>
        <end position="28"/>
    </location>
</feature>
<protein>
    <submittedName>
        <fullName evidence="2">Uncharacterized protein</fullName>
    </submittedName>
</protein>
<evidence type="ECO:0000256" key="1">
    <source>
        <dbReference type="SAM" id="Phobius"/>
    </source>
</evidence>
<sequence>MQRRTWVTALAGIIGLGVISFFSFNLAYSLPVKVGTFVGLVLCLGYILWFCLKVAPTYPQKWWQRNFHPLQELAVVIIIGVFWLISDSLKTPLTAFSFNLWHVADFISWMLVVTTGILGVTQVDYRRRLKGSREDR</sequence>
<feature type="transmembrane region" description="Helical" evidence="1">
    <location>
        <begin position="67"/>
        <end position="86"/>
    </location>
</feature>
<keyword evidence="1" id="KW-0472">Membrane</keyword>
<comment type="caution">
    <text evidence="2">The sequence shown here is derived from an EMBL/GenBank/DDBJ whole genome shotgun (WGS) entry which is preliminary data.</text>
</comment>
<keyword evidence="3" id="KW-1185">Reference proteome</keyword>
<dbReference type="AlphaFoldDB" id="A0A0R1LI18"/>
<feature type="transmembrane region" description="Helical" evidence="1">
    <location>
        <begin position="106"/>
        <end position="125"/>
    </location>
</feature>
<feature type="transmembrane region" description="Helical" evidence="1">
    <location>
        <begin position="34"/>
        <end position="55"/>
    </location>
</feature>